<dbReference type="EC" id="3.4.13.22" evidence="9 10"/>
<evidence type="ECO:0000256" key="3">
    <source>
        <dbReference type="ARBA" id="ARBA00022723"/>
    </source>
</evidence>
<name>A0A6N6N2V3_9BACT</name>
<keyword evidence="8 10" id="KW-0961">Cell wall biogenesis/degradation</keyword>
<feature type="chain" id="PRO_5026832424" description="D-alanyl-D-alanine dipeptidase" evidence="11">
    <location>
        <begin position="26"/>
        <end position="230"/>
    </location>
</feature>
<dbReference type="GO" id="GO:0160237">
    <property type="term" value="F:D-Ala-D-Ala dipeptidase activity"/>
    <property type="evidence" value="ECO:0007669"/>
    <property type="project" value="UniProtKB-EC"/>
</dbReference>
<dbReference type="EMBL" id="WAIE01000002">
    <property type="protein sequence ID" value="KAB1442175.1"/>
    <property type="molecule type" value="Genomic_DNA"/>
</dbReference>
<evidence type="ECO:0000256" key="9">
    <source>
        <dbReference type="HAMAP-Rule" id="MF_01924"/>
    </source>
</evidence>
<feature type="binding site" evidence="9">
    <location>
        <position position="144"/>
    </location>
    <ligand>
        <name>Zn(2+)</name>
        <dbReference type="ChEBI" id="CHEBI:29105"/>
        <note>catalytic</note>
    </ligand>
</feature>
<evidence type="ECO:0000256" key="7">
    <source>
        <dbReference type="ARBA" id="ARBA00023049"/>
    </source>
</evidence>
<dbReference type="OrthoDB" id="9801430at2"/>
<feature type="signal peptide" evidence="11">
    <location>
        <begin position="1"/>
        <end position="25"/>
    </location>
</feature>
<evidence type="ECO:0000256" key="8">
    <source>
        <dbReference type="ARBA" id="ARBA00023316"/>
    </source>
</evidence>
<evidence type="ECO:0000256" key="11">
    <source>
        <dbReference type="SAM" id="SignalP"/>
    </source>
</evidence>
<keyword evidence="3 9" id="KW-0479">Metal-binding</keyword>
<evidence type="ECO:0000256" key="1">
    <source>
        <dbReference type="ARBA" id="ARBA00001362"/>
    </source>
</evidence>
<accession>A0A6N6N2V3</accession>
<dbReference type="RefSeq" id="WP_151150397.1">
    <property type="nucleotide sequence ID" value="NZ_WAIE01000002.1"/>
</dbReference>
<evidence type="ECO:0000313" key="12">
    <source>
        <dbReference type="EMBL" id="KAB1442175.1"/>
    </source>
</evidence>
<comment type="cofactor">
    <cofactor evidence="9">
        <name>Zn(2+)</name>
        <dbReference type="ChEBI" id="CHEBI:29105"/>
    </cofactor>
    <text evidence="9">Binds 1 zinc ion per subunit.</text>
</comment>
<dbReference type="GO" id="GO:0006508">
    <property type="term" value="P:proteolysis"/>
    <property type="evidence" value="ECO:0007669"/>
    <property type="project" value="UniProtKB-KW"/>
</dbReference>
<dbReference type="PANTHER" id="PTHR43126:SF1">
    <property type="entry name" value="D-ALANYL-D-ALANINE DIPEPTIDASE"/>
    <property type="match status" value="1"/>
</dbReference>
<comment type="function">
    <text evidence="9 10">Catalyzes hydrolysis of the D-alanyl-D-alanine dipeptide.</text>
</comment>
<dbReference type="Proteomes" id="UP000438699">
    <property type="component" value="Unassembled WGS sequence"/>
</dbReference>
<evidence type="ECO:0000313" key="13">
    <source>
        <dbReference type="Proteomes" id="UP000438699"/>
    </source>
</evidence>
<evidence type="ECO:0000256" key="4">
    <source>
        <dbReference type="ARBA" id="ARBA00022801"/>
    </source>
</evidence>
<dbReference type="Pfam" id="PF01427">
    <property type="entry name" value="Peptidase_M15"/>
    <property type="match status" value="1"/>
</dbReference>
<dbReference type="GO" id="GO:0071555">
    <property type="term" value="P:cell wall organization"/>
    <property type="evidence" value="ECO:0007669"/>
    <property type="project" value="UniProtKB-KW"/>
</dbReference>
<comment type="catalytic activity">
    <reaction evidence="1 9 10">
        <text>D-alanyl-D-alanine + H2O = 2 D-alanine</text>
        <dbReference type="Rhea" id="RHEA:20661"/>
        <dbReference type="ChEBI" id="CHEBI:15377"/>
        <dbReference type="ChEBI" id="CHEBI:57416"/>
        <dbReference type="ChEBI" id="CHEBI:57822"/>
        <dbReference type="EC" id="3.4.13.22"/>
    </reaction>
</comment>
<feature type="active site" description="Proton donor/acceptor" evidence="9">
    <location>
        <position position="209"/>
    </location>
</feature>
<gene>
    <name evidence="12" type="ORF">F8A88_06835</name>
</gene>
<feature type="binding site" evidence="9">
    <location>
        <position position="212"/>
    </location>
    <ligand>
        <name>Zn(2+)</name>
        <dbReference type="ChEBI" id="CHEBI:29105"/>
        <note>catalytic</note>
    </ligand>
</feature>
<dbReference type="GO" id="GO:0008237">
    <property type="term" value="F:metallopeptidase activity"/>
    <property type="evidence" value="ECO:0007669"/>
    <property type="project" value="UniProtKB-KW"/>
</dbReference>
<evidence type="ECO:0000256" key="5">
    <source>
        <dbReference type="ARBA" id="ARBA00022833"/>
    </source>
</evidence>
<dbReference type="CDD" id="cd14817">
    <property type="entry name" value="D-Ala-D-Ala_dipeptidase_VanX"/>
    <property type="match status" value="1"/>
</dbReference>
<evidence type="ECO:0000256" key="2">
    <source>
        <dbReference type="ARBA" id="ARBA00022670"/>
    </source>
</evidence>
<dbReference type="Gene3D" id="3.30.1380.10">
    <property type="match status" value="1"/>
</dbReference>
<keyword evidence="4 9" id="KW-0378">Hydrolase</keyword>
<proteinExistence type="inferred from homology"/>
<dbReference type="PIRSF" id="PIRSF026671">
    <property type="entry name" value="AA_dipeptidase"/>
    <property type="match status" value="1"/>
</dbReference>
<keyword evidence="5 9" id="KW-0862">Zinc</keyword>
<keyword evidence="6 9" id="KW-0224">Dipeptidase</keyword>
<dbReference type="HAMAP" id="MF_01924">
    <property type="entry name" value="A_A_dipeptidase"/>
    <property type="match status" value="1"/>
</dbReference>
<dbReference type="InterPro" id="IPR000755">
    <property type="entry name" value="A_A_dipeptidase"/>
</dbReference>
<feature type="site" description="Transition state stabilizer" evidence="9">
    <location>
        <position position="99"/>
    </location>
</feature>
<dbReference type="GO" id="GO:0008270">
    <property type="term" value="F:zinc ion binding"/>
    <property type="evidence" value="ECO:0007669"/>
    <property type="project" value="UniProtKB-UniRule"/>
</dbReference>
<keyword evidence="11" id="KW-0732">Signal</keyword>
<evidence type="ECO:0000256" key="10">
    <source>
        <dbReference type="PIRNR" id="PIRNR026671"/>
    </source>
</evidence>
<evidence type="ECO:0000256" key="6">
    <source>
        <dbReference type="ARBA" id="ARBA00022997"/>
    </source>
</evidence>
<dbReference type="PANTHER" id="PTHR43126">
    <property type="entry name" value="D-ALANYL-D-ALANINE DIPEPTIDASE"/>
    <property type="match status" value="1"/>
</dbReference>
<dbReference type="AlphaFoldDB" id="A0A6N6N2V3"/>
<dbReference type="SUPFAM" id="SSF55166">
    <property type="entry name" value="Hedgehog/DD-peptidase"/>
    <property type="match status" value="1"/>
</dbReference>
<reference evidence="12 13" key="1">
    <citation type="journal article" date="2017" name="Int. J. Syst. Evol. Microbiol.">
        <title>Desulfovibrio senegalensis sp. nov., a mesophilic sulfate reducer isolated from marine sediment.</title>
        <authorList>
            <person name="Thioye A."/>
            <person name="Gam Z.B.A."/>
            <person name="Mbengue M."/>
            <person name="Cayol J.L."/>
            <person name="Joseph-Bartoli M."/>
            <person name="Toure-Kane C."/>
            <person name="Labat M."/>
        </authorList>
    </citation>
    <scope>NUCLEOTIDE SEQUENCE [LARGE SCALE GENOMIC DNA]</scope>
    <source>
        <strain evidence="12 13">DSM 101509</strain>
    </source>
</reference>
<comment type="similarity">
    <text evidence="9 10">Belongs to the peptidase M15D family.</text>
</comment>
<feature type="binding site" evidence="9">
    <location>
        <position position="151"/>
    </location>
    <ligand>
        <name>Zn(2+)</name>
        <dbReference type="ChEBI" id="CHEBI:29105"/>
        <note>catalytic</note>
    </ligand>
</feature>
<dbReference type="InterPro" id="IPR009045">
    <property type="entry name" value="Zn_M74/Hedgehog-like"/>
</dbReference>
<keyword evidence="2 9" id="KW-0645">Protease</keyword>
<keyword evidence="7 9" id="KW-0482">Metalloprotease</keyword>
<protein>
    <recommendedName>
        <fullName evidence="9 10">D-alanyl-D-alanine dipeptidase</fullName>
        <shortName evidence="9 10">D-Ala-D-Ala dipeptidase</shortName>
        <ecNumber evidence="9 10">3.4.13.22</ecNumber>
    </recommendedName>
</protein>
<sequence>MVVRLAFNICVAILLAAAVSGVAMAGDPLPEGFVHVSEVVPGVVLDVRYYGSNNFVGERIDGYLAPRVILTGQAAEAVGRVQAALVPFGLGIKLFDGYRPQRAVNHFVRWAEDVSDTRMKQAFYPGVQKRNLFRDGYIAAKSSHSRGSTVDLTIVDIKSGRELDMGTTFDFFGPMSWPDNKDMNAGVRANRALLRQVMARNGFRPLKEEWWHFTLENEPYPDTYFDFPVQ</sequence>
<keyword evidence="13" id="KW-1185">Reference proteome</keyword>
<organism evidence="12 13">
    <name type="scientific">Pseudodesulfovibrio senegalensis</name>
    <dbReference type="NCBI Taxonomy" id="1721087"/>
    <lineage>
        <taxon>Bacteria</taxon>
        <taxon>Pseudomonadati</taxon>
        <taxon>Thermodesulfobacteriota</taxon>
        <taxon>Desulfovibrionia</taxon>
        <taxon>Desulfovibrionales</taxon>
        <taxon>Desulfovibrionaceae</taxon>
    </lineage>
</organism>
<comment type="caution">
    <text evidence="12">The sequence shown here is derived from an EMBL/GenBank/DDBJ whole genome shotgun (WGS) entry which is preliminary data.</text>
</comment>